<evidence type="ECO:0000313" key="2">
    <source>
        <dbReference type="EMBL" id="MCQ8770917.1"/>
    </source>
</evidence>
<feature type="compositionally biased region" description="Gly residues" evidence="1">
    <location>
        <begin position="7"/>
        <end position="17"/>
    </location>
</feature>
<dbReference type="CDD" id="cd02440">
    <property type="entry name" value="AdoMet_MTases"/>
    <property type="match status" value="1"/>
</dbReference>
<dbReference type="AlphaFoldDB" id="A0A9X2LHG6"/>
<dbReference type="Gene3D" id="3.40.50.150">
    <property type="entry name" value="Vaccinia Virus protein VP39"/>
    <property type="match status" value="1"/>
</dbReference>
<name>A0A9X2LHG6_9ACTN</name>
<sequence length="254" mass="26880">MSTGTGTETGTGTGAGTSAGTSAGVATDTGADTRTGPGPGTGPGTGEHTGYRELLREAFVRRYEDGADSWSEEPAMRELVPLLGTELAPGSSVIDIGAGRGRDMELLLAQGHRVTAVDLVRLPDWEDIARRYGAAAAFEVGNFADLAVDRVFDAAVDNGVLHHQAPEDYAPYLANVRQRLRPGGLLAVSLFTTAEELAEGVLNRAEDGRLSRWFNEREATELLAGAGFTVTAVRTVRRELPGLAYLLVLARRDA</sequence>
<accession>A0A9X2LHG6</accession>
<protein>
    <submittedName>
        <fullName evidence="2">Class I SAM-dependent methyltransferase</fullName>
    </submittedName>
</protein>
<reference evidence="2" key="1">
    <citation type="submission" date="2022-06" db="EMBL/GenBank/DDBJ databases">
        <title>WGS of actinobacteria.</title>
        <authorList>
            <person name="Thawai C."/>
        </authorList>
    </citation>
    <scope>NUCLEOTIDE SEQUENCE</scope>
    <source>
        <strain evidence="2">AA8</strain>
    </source>
</reference>
<dbReference type="GO" id="GO:0032259">
    <property type="term" value="P:methylation"/>
    <property type="evidence" value="ECO:0007669"/>
    <property type="project" value="UniProtKB-KW"/>
</dbReference>
<organism evidence="2 3">
    <name type="scientific">Streptomyces telluris</name>
    <dbReference type="NCBI Taxonomy" id="2720021"/>
    <lineage>
        <taxon>Bacteria</taxon>
        <taxon>Bacillati</taxon>
        <taxon>Actinomycetota</taxon>
        <taxon>Actinomycetes</taxon>
        <taxon>Kitasatosporales</taxon>
        <taxon>Streptomycetaceae</taxon>
        <taxon>Streptomyces</taxon>
    </lineage>
</organism>
<proteinExistence type="predicted"/>
<gene>
    <name evidence="2" type="ORF">NQU55_14220</name>
</gene>
<keyword evidence="3" id="KW-1185">Reference proteome</keyword>
<dbReference type="Proteomes" id="UP001142374">
    <property type="component" value="Unassembled WGS sequence"/>
</dbReference>
<feature type="compositionally biased region" description="Low complexity" evidence="1">
    <location>
        <begin position="18"/>
        <end position="36"/>
    </location>
</feature>
<keyword evidence="2" id="KW-0489">Methyltransferase</keyword>
<comment type="caution">
    <text evidence="2">The sequence shown here is derived from an EMBL/GenBank/DDBJ whole genome shotgun (WGS) entry which is preliminary data.</text>
</comment>
<dbReference type="RefSeq" id="WP_168095930.1">
    <property type="nucleotide sequence ID" value="NZ_JAATER010000519.1"/>
</dbReference>
<keyword evidence="2" id="KW-0808">Transferase</keyword>
<feature type="region of interest" description="Disordered" evidence="1">
    <location>
        <begin position="1"/>
        <end position="50"/>
    </location>
</feature>
<evidence type="ECO:0000313" key="3">
    <source>
        <dbReference type="Proteomes" id="UP001142374"/>
    </source>
</evidence>
<evidence type="ECO:0000256" key="1">
    <source>
        <dbReference type="SAM" id="MobiDB-lite"/>
    </source>
</evidence>
<dbReference type="Pfam" id="PF13489">
    <property type="entry name" value="Methyltransf_23"/>
    <property type="match status" value="1"/>
</dbReference>
<dbReference type="SUPFAM" id="SSF53335">
    <property type="entry name" value="S-adenosyl-L-methionine-dependent methyltransferases"/>
    <property type="match status" value="1"/>
</dbReference>
<dbReference type="EMBL" id="JANIID010000010">
    <property type="protein sequence ID" value="MCQ8770917.1"/>
    <property type="molecule type" value="Genomic_DNA"/>
</dbReference>
<dbReference type="GO" id="GO:0008168">
    <property type="term" value="F:methyltransferase activity"/>
    <property type="evidence" value="ECO:0007669"/>
    <property type="project" value="UniProtKB-KW"/>
</dbReference>
<feature type="compositionally biased region" description="Gly residues" evidence="1">
    <location>
        <begin position="37"/>
        <end position="47"/>
    </location>
</feature>
<dbReference type="InterPro" id="IPR029063">
    <property type="entry name" value="SAM-dependent_MTases_sf"/>
</dbReference>
<dbReference type="PANTHER" id="PTHR43464">
    <property type="entry name" value="METHYLTRANSFERASE"/>
    <property type="match status" value="1"/>
</dbReference>